<gene>
    <name evidence="3" type="ORF">CN689_22475</name>
</gene>
<dbReference type="Proteomes" id="UP000220106">
    <property type="component" value="Unassembled WGS sequence"/>
</dbReference>
<dbReference type="PANTHER" id="PTHR33744">
    <property type="entry name" value="CARBOHYDRATE DIACID REGULATOR"/>
    <property type="match status" value="1"/>
</dbReference>
<dbReference type="AlphaFoldDB" id="A0AAX0RWD6"/>
<proteinExistence type="predicted"/>
<reference evidence="3 4" key="1">
    <citation type="submission" date="2017-09" db="EMBL/GenBank/DDBJ databases">
        <title>Large-scale bioinformatics analysis of Bacillus genomes uncovers conserved roles of natural products in bacterial physiology.</title>
        <authorList>
            <consortium name="Agbiome Team Llc"/>
            <person name="Bleich R.M."/>
            <person name="Kirk G.J."/>
            <person name="Santa Maria K.C."/>
            <person name="Allen S.E."/>
            <person name="Farag S."/>
            <person name="Shank E.A."/>
            <person name="Bowers A."/>
        </authorList>
    </citation>
    <scope>NUCLEOTIDE SEQUENCE [LARGE SCALE GENOMIC DNA]</scope>
    <source>
        <strain evidence="3 4">AFS003229</strain>
    </source>
</reference>
<dbReference type="Pfam" id="PF05651">
    <property type="entry name" value="Diacid_rec"/>
    <property type="match status" value="1"/>
</dbReference>
<sequence length="318" mass="36337">MLSKEIAQTIVKETSYNLNRNINIMDKKGQIIASGDPSRIDDIHEGALEVLKNSEALIITSDQKEVWRGAHPGINLPIIFQDEIVGVIGISGNPEEIRELGGIVKMITELMIKQKFIASQLEWQQRTKEMIIEELLKNSPSYSTIERGLNLINIELQSPFMTLVIQLADRTITNQVLTQKIEEILGKNNGLVGFININRMFIAFSGFTQSEADNKLNKIHQEFKKMMLKFRLAFSTPFQAMGNFSQSYIDCDLALKISDESEVFISYAELEPKALIYKIDRAWVEKFTTRIMNKTLDKYADTLETFFKNNLKYPANSR</sequence>
<accession>A0AAX0RWD6</accession>
<dbReference type="RefSeq" id="WP_098177430.1">
    <property type="nucleotide sequence ID" value="NZ_NUEQ01000090.1"/>
</dbReference>
<feature type="domain" description="CdaR GGDEF-like" evidence="2">
    <location>
        <begin position="144"/>
        <end position="257"/>
    </location>
</feature>
<evidence type="ECO:0008006" key="5">
    <source>
        <dbReference type="Google" id="ProtNLM"/>
    </source>
</evidence>
<organism evidence="3 4">
    <name type="scientific">Peribacillus butanolivorans</name>
    <dbReference type="NCBI Taxonomy" id="421767"/>
    <lineage>
        <taxon>Bacteria</taxon>
        <taxon>Bacillati</taxon>
        <taxon>Bacillota</taxon>
        <taxon>Bacilli</taxon>
        <taxon>Bacillales</taxon>
        <taxon>Bacillaceae</taxon>
        <taxon>Peribacillus</taxon>
    </lineage>
</organism>
<dbReference type="InterPro" id="IPR008599">
    <property type="entry name" value="Diacid_rec"/>
</dbReference>
<dbReference type="Pfam" id="PF17853">
    <property type="entry name" value="GGDEF_2"/>
    <property type="match status" value="1"/>
</dbReference>
<dbReference type="PANTHER" id="PTHR33744:SF15">
    <property type="entry name" value="CARBOHYDRATE DIACID REGULATOR"/>
    <property type="match status" value="1"/>
</dbReference>
<dbReference type="EMBL" id="NUEQ01000090">
    <property type="protein sequence ID" value="PEJ28321.1"/>
    <property type="molecule type" value="Genomic_DNA"/>
</dbReference>
<evidence type="ECO:0000313" key="4">
    <source>
        <dbReference type="Proteomes" id="UP000220106"/>
    </source>
</evidence>
<feature type="domain" description="Putative sugar diacid recognition" evidence="1">
    <location>
        <begin position="2"/>
        <end position="135"/>
    </location>
</feature>
<evidence type="ECO:0000259" key="1">
    <source>
        <dbReference type="Pfam" id="PF05651"/>
    </source>
</evidence>
<dbReference type="InterPro" id="IPR051448">
    <property type="entry name" value="CdaR-like_regulators"/>
</dbReference>
<protein>
    <recommendedName>
        <fullName evidence="5">Transcriptional regulator</fullName>
    </recommendedName>
</protein>
<evidence type="ECO:0000313" key="3">
    <source>
        <dbReference type="EMBL" id="PEJ28321.1"/>
    </source>
</evidence>
<name>A0AAX0RWD6_9BACI</name>
<dbReference type="InterPro" id="IPR041522">
    <property type="entry name" value="CdaR_GGDEF"/>
</dbReference>
<evidence type="ECO:0000259" key="2">
    <source>
        <dbReference type="Pfam" id="PF17853"/>
    </source>
</evidence>
<comment type="caution">
    <text evidence="3">The sequence shown here is derived from an EMBL/GenBank/DDBJ whole genome shotgun (WGS) entry which is preliminary data.</text>
</comment>